<sequence>MKRFAELILKSLAIKKFSLLSVLLLISGCALHTGEQDPIAVIESAEERKAGQLFEQGNYSDAALLYQRLAQKTSARQNILRLQAAQAFLKIPLNNKAKITLELIAPEKLNSGQRNQFYLMYAQLSINSGDIERALDYLMRISVPSLSRTQKTVYFKMTAFTYALTGQIVKSVHERIALDLYLYTEQEKESNNSAILELLSLMPEHVLQEQRQQQQKSIVYSGWLGLEQTRREFPGGTQRKQAFNDWGVRYPGHPAQVLISSGYFLVSGFQLANVSVIAVLLPESGPYSPYAAALKAGFIEAYKRQENIGMRPDVRFYDTLQTDISVIYRKAVADGAQLVIGPLNKKFIKELAERNDFSVPVMALNYVEGLVKSNLYQFALSPIDEVQQAVKQASKAGHRNAIILAPKNTEGKRMEQYFQNAWEVSSGHVLQIQRFNPGVKDFSFPVREMLGINESQYRFQRLQKVIGNIEYEPRRRQDVDVIFLAASEKNARLINPQFYHNRAGSVAVYGLSKVYQGRMDKNKDIDLEGVTFCTIPWLFDETYQGNLSMSSLQDIWAKFPEKYLSLFAFGIDAYAVVAHLNDLATMPYYGATGGLLLNDHNRIERHLACAKFKGGEALVVESAEKYDTELPAEAISTVN</sequence>
<keyword evidence="2" id="KW-0133">Cell shape</keyword>
<dbReference type="Gene3D" id="1.25.40.650">
    <property type="match status" value="1"/>
</dbReference>
<protein>
    <recommendedName>
        <fullName evidence="11">LppC family lipoprotein</fullName>
    </recommendedName>
</protein>
<dbReference type="STRING" id="1420851.AU255_05560"/>
<evidence type="ECO:0000256" key="2">
    <source>
        <dbReference type="ARBA" id="ARBA00022960"/>
    </source>
</evidence>
<evidence type="ECO:0000256" key="7">
    <source>
        <dbReference type="ARBA" id="ARBA00023288"/>
    </source>
</evidence>
<dbReference type="CDD" id="cd06339">
    <property type="entry name" value="PBP1_YraM_LppC_lipoprotein-like"/>
    <property type="match status" value="1"/>
</dbReference>
<dbReference type="Proteomes" id="UP000191980">
    <property type="component" value="Unassembled WGS sequence"/>
</dbReference>
<gene>
    <name evidence="9" type="ORF">AU255_05560</name>
</gene>
<keyword evidence="3" id="KW-0573">Peptidoglycan synthesis</keyword>
<keyword evidence="7" id="KW-0449">Lipoprotein</keyword>
<feature type="signal peptide" evidence="8">
    <location>
        <begin position="1"/>
        <end position="32"/>
    </location>
</feature>
<evidence type="ECO:0000256" key="4">
    <source>
        <dbReference type="ARBA" id="ARBA00023136"/>
    </source>
</evidence>
<keyword evidence="4" id="KW-0472">Membrane</keyword>
<dbReference type="PANTHER" id="PTHR38038">
    <property type="entry name" value="PENICILLIN-BINDING PROTEIN ACTIVATOR LPOA"/>
    <property type="match status" value="1"/>
</dbReference>
<dbReference type="InterPro" id="IPR007443">
    <property type="entry name" value="LpoA"/>
</dbReference>
<evidence type="ECO:0000256" key="8">
    <source>
        <dbReference type="SAM" id="SignalP"/>
    </source>
</evidence>
<evidence type="ECO:0000313" key="9">
    <source>
        <dbReference type="EMBL" id="OQK17350.1"/>
    </source>
</evidence>
<dbReference type="SUPFAM" id="SSF53822">
    <property type="entry name" value="Periplasmic binding protein-like I"/>
    <property type="match status" value="1"/>
</dbReference>
<dbReference type="GO" id="GO:0008360">
    <property type="term" value="P:regulation of cell shape"/>
    <property type="evidence" value="ECO:0007669"/>
    <property type="project" value="UniProtKB-KW"/>
</dbReference>
<keyword evidence="6" id="KW-0998">Cell outer membrane</keyword>
<evidence type="ECO:0000313" key="10">
    <source>
        <dbReference type="Proteomes" id="UP000191980"/>
    </source>
</evidence>
<dbReference type="OrthoDB" id="6708821at2"/>
<name>A0A1V8M6Z5_9GAMM</name>
<organism evidence="9 10">
    <name type="scientific">Methyloprofundus sedimenti</name>
    <dbReference type="NCBI Taxonomy" id="1420851"/>
    <lineage>
        <taxon>Bacteria</taxon>
        <taxon>Pseudomonadati</taxon>
        <taxon>Pseudomonadota</taxon>
        <taxon>Gammaproteobacteria</taxon>
        <taxon>Methylococcales</taxon>
        <taxon>Methylococcaceae</taxon>
        <taxon>Methyloprofundus</taxon>
    </lineage>
</organism>
<accession>A0A1V8M6Z5</accession>
<keyword evidence="5" id="KW-0564">Palmitate</keyword>
<feature type="chain" id="PRO_5012776999" description="LppC family lipoprotein" evidence="8">
    <location>
        <begin position="33"/>
        <end position="639"/>
    </location>
</feature>
<proteinExistence type="predicted"/>
<comment type="caution">
    <text evidence="9">The sequence shown here is derived from an EMBL/GenBank/DDBJ whole genome shotgun (WGS) entry which is preliminary data.</text>
</comment>
<dbReference type="Pfam" id="PF04348">
    <property type="entry name" value="LppC"/>
    <property type="match status" value="1"/>
</dbReference>
<dbReference type="EMBL" id="LPUF01000001">
    <property type="protein sequence ID" value="OQK17350.1"/>
    <property type="molecule type" value="Genomic_DNA"/>
</dbReference>
<keyword evidence="1 8" id="KW-0732">Signal</keyword>
<keyword evidence="10" id="KW-1185">Reference proteome</keyword>
<evidence type="ECO:0000256" key="6">
    <source>
        <dbReference type="ARBA" id="ARBA00023237"/>
    </source>
</evidence>
<dbReference type="GO" id="GO:0030234">
    <property type="term" value="F:enzyme regulator activity"/>
    <property type="evidence" value="ECO:0007669"/>
    <property type="project" value="TreeGrafter"/>
</dbReference>
<evidence type="ECO:0000256" key="3">
    <source>
        <dbReference type="ARBA" id="ARBA00022984"/>
    </source>
</evidence>
<dbReference type="Gene3D" id="3.40.50.2300">
    <property type="match status" value="2"/>
</dbReference>
<dbReference type="InterPro" id="IPR028082">
    <property type="entry name" value="Peripla_BP_I"/>
</dbReference>
<evidence type="ECO:0000256" key="1">
    <source>
        <dbReference type="ARBA" id="ARBA00022729"/>
    </source>
</evidence>
<dbReference type="RefSeq" id="WP_080521963.1">
    <property type="nucleotide sequence ID" value="NZ_LPUF01000001.1"/>
</dbReference>
<dbReference type="PANTHER" id="PTHR38038:SF1">
    <property type="entry name" value="PENICILLIN-BINDING PROTEIN ACTIVATOR LPOA"/>
    <property type="match status" value="1"/>
</dbReference>
<dbReference type="PROSITE" id="PS51257">
    <property type="entry name" value="PROKAR_LIPOPROTEIN"/>
    <property type="match status" value="1"/>
</dbReference>
<dbReference type="Gene3D" id="1.25.40.10">
    <property type="entry name" value="Tetratricopeptide repeat domain"/>
    <property type="match status" value="1"/>
</dbReference>
<reference evidence="9 10" key="1">
    <citation type="submission" date="2015-12" db="EMBL/GenBank/DDBJ databases">
        <authorList>
            <person name="Shamseldin A."/>
            <person name="Moawad H."/>
            <person name="Abd El-Rahim W.M."/>
            <person name="Sadowsky M.J."/>
        </authorList>
    </citation>
    <scope>NUCLEOTIDE SEQUENCE [LARGE SCALE GENOMIC DNA]</scope>
    <source>
        <strain evidence="9 10">WF1</strain>
    </source>
</reference>
<evidence type="ECO:0008006" key="11">
    <source>
        <dbReference type="Google" id="ProtNLM"/>
    </source>
</evidence>
<evidence type="ECO:0000256" key="5">
    <source>
        <dbReference type="ARBA" id="ARBA00023139"/>
    </source>
</evidence>
<dbReference type="GO" id="GO:0009252">
    <property type="term" value="P:peptidoglycan biosynthetic process"/>
    <property type="evidence" value="ECO:0007669"/>
    <property type="project" value="UniProtKB-KW"/>
</dbReference>
<dbReference type="InterPro" id="IPR011990">
    <property type="entry name" value="TPR-like_helical_dom_sf"/>
</dbReference>
<dbReference type="GO" id="GO:0031241">
    <property type="term" value="C:periplasmic side of cell outer membrane"/>
    <property type="evidence" value="ECO:0007669"/>
    <property type="project" value="TreeGrafter"/>
</dbReference>
<dbReference type="AlphaFoldDB" id="A0A1V8M6Z5"/>